<keyword evidence="2" id="KW-1185">Reference proteome</keyword>
<evidence type="ECO:0000313" key="2">
    <source>
        <dbReference type="Proteomes" id="UP000279846"/>
    </source>
</evidence>
<protein>
    <submittedName>
        <fullName evidence="1">Uncharacterized protein</fullName>
    </submittedName>
</protein>
<gene>
    <name evidence="1" type="primary">66</name>
    <name evidence="1" type="ORF">KIMCHI1738_66</name>
</gene>
<evidence type="ECO:0000313" key="1">
    <source>
        <dbReference type="EMBL" id="AYQ98453.1"/>
    </source>
</evidence>
<reference evidence="1 2" key="1">
    <citation type="submission" date="2018-09" db="EMBL/GenBank/DDBJ databases">
        <authorList>
            <person name="Aaron K.S."/>
            <person name="Aaron A."/>
            <person name="Almond C.M."/>
            <person name="Armstrong D.J."/>
            <person name="Arnold T.D."/>
            <person name="Atiyeh M."/>
            <person name="Austin C.J."/>
            <person name="Baker T.S."/>
            <person name="Bilger V.C."/>
            <person name="Boggan A.O."/>
            <person name="Cadieux A.J."/>
            <person name="Carroll K."/>
            <person name="Castro M.I."/>
            <person name="Cole A.L."/>
            <person name="Coleman K.V."/>
            <person name="Copeland L.C."/>
            <person name="Dickinson S.A."/>
            <person name="Earl J.S."/>
            <person name="Esekhaigbe O.A."/>
            <person name="Everett B.E."/>
            <person name="Everhardt M.B."/>
            <person name="Foster K.E."/>
            <person name="Galloway E."/>
            <person name="Glover L."/>
            <person name="Gregory K.R."/>
            <person name="Gunn D.S."/>
            <person name="Hall H.D."/>
            <person name="Hancock R.E."/>
            <person name="Hauth J.T."/>
            <person name="Hawkins C.P."/>
            <person name="Hayes H.S."/>
            <person name="Heathcock S."/>
            <person name="Hill C.D."/>
            <person name="Hill T."/>
            <person name="Ibe-Cumba A.M."/>
            <person name="Israil A.R."/>
            <person name="Jackson B.R."/>
            <person name="Jones K.L."/>
            <person name="King G.B."/>
            <person name="Last N.R."/>
            <person name="Lee C.E."/>
            <person name="Leger A.E."/>
            <person name="Lindley S.B."/>
            <person name="Martinez M."/>
            <person name="McKinney W.R."/>
            <person name="McWhirter S."/>
            <person name="Mercer J.M."/>
            <person name="Nachajski K."/>
            <person name="Newton M.A."/>
            <person name="Nguyen M.T."/>
            <person name="Northington A.L."/>
            <person name="Nuss P.C."/>
            <person name="Osborn S.L."/>
            <person name="Ozley R.E."/>
            <person name="Palmieri J.N."/>
            <person name="Perry C.A."/>
            <person name="Plump L.M."/>
            <person name="Prewitt D.E."/>
            <person name="Rafferty A.M."/>
            <person name="Rafford M.E."/>
            <person name="Ragland C.L."/>
            <person name="Ragland J.L."/>
            <person name="Reynolds H.A."/>
            <person name="Robbins T.J."/>
            <person name="Ryan A.D."/>
            <person name="Sharit M.C."/>
            <person name="Sharp M.L."/>
            <person name="Simpson D.M."/>
            <person name="Simpson A."/>
            <person name="Smith S.P."/>
            <person name="Smith M.E."/>
            <person name="Springer J.G."/>
            <person name="Standridge B."/>
            <person name="Stickley J.L."/>
            <person name="Strain M.R."/>
            <person name="Walker T.L."/>
            <person name="Weeks A.C."/>
            <person name="Williamson J."/>
            <person name="Quinn C.E."/>
            <person name="Monti D.L."/>
            <person name="Claughton R.M."/>
            <person name="Riley T.A."/>
            <person name="Yancie K.G."/>
            <person name="Brown C.E."/>
            <person name="Garlena R.A."/>
            <person name="Russell D.A."/>
            <person name="Pope W.H."/>
            <person name="Jacobs-Sera D."/>
            <person name="Hatfull G.F."/>
        </authorList>
    </citation>
    <scope>NUCLEOTIDE SEQUENCE [LARGE SCALE GENOMIC DNA]</scope>
</reference>
<proteinExistence type="predicted"/>
<dbReference type="GeneID" id="65116728"/>
<name>A0A3G3LXN5_9CAUD</name>
<dbReference type="EMBL" id="MH926057">
    <property type="protein sequence ID" value="AYQ98453.1"/>
    <property type="molecule type" value="Genomic_DNA"/>
</dbReference>
<dbReference type="Proteomes" id="UP000279846">
    <property type="component" value="Segment"/>
</dbReference>
<sequence>MNLNGTFAVIEDGVEIGTFDTYAQAVDYLSVHAIKDRKYQVVKPCSSWIKKLFCVHSVKDRKEQT</sequence>
<organism evidence="1 2">
    <name type="scientific">Corynebacterium phage Kimchi1738</name>
    <dbReference type="NCBI Taxonomy" id="2483719"/>
    <lineage>
        <taxon>Viruses</taxon>
        <taxon>Duplodnaviria</taxon>
        <taxon>Heunggongvirae</taxon>
        <taxon>Uroviricota</taxon>
        <taxon>Caudoviricetes</taxon>
        <taxon>Zierdtviridae</taxon>
        <taxon>Toshachvirinae</taxon>
        <taxon>Ceetrepovirus</taxon>
        <taxon>Ceetrepovirus kimchi1738</taxon>
    </lineage>
</organism>
<accession>A0A3G3LXN5</accession>
<dbReference type="RefSeq" id="YP_010099044.1">
    <property type="nucleotide sequence ID" value="NC_055772.1"/>
</dbReference>
<dbReference type="KEGG" id="vg:65116728"/>